<dbReference type="PANTHER" id="PTHR13914">
    <property type="entry name" value="PROLINE OXIDASE"/>
    <property type="match status" value="1"/>
</dbReference>
<sequence>MAKVDFSNTAIAFERKSNKELKQTNWLFKMMSNNLLVNLGSNMTLLALQLKMPIKGIIKKTIFKQFCGGATLDECRKTVSELAAYQVGTVLDYGAEGKEDDAAFDLTVQETIKSIRFAAEHDTVPVVSCKVTGLTKNSLLDKITSQGQLDAKEESTYQKAVDRLDIICREAHQLKVALFIDAEESWLQGGIDQLTDVMMERYNKTCVTVYNTFQLYRHDRLEFIKKSFALAQEKGYILGAKLVRGAYMEKERERAKEMGYPSPIQPDKAACDADYNAAVKFCIENYEQIGSCVASHNEYSTQYQLQLMEEMNIPKEHPHFNFCQLYGMSDNLTFNLAKSGYNVAKYVPFGPVADVIPYLIRRAQENSAVDGEVSRELGLIRQEIIRRKKA</sequence>
<name>A0A915YJE6_9BACT</name>
<evidence type="ECO:0000313" key="4">
    <source>
        <dbReference type="Proteomes" id="UP001060919"/>
    </source>
</evidence>
<feature type="domain" description="Proline dehydrogenase" evidence="2">
    <location>
        <begin position="75"/>
        <end position="375"/>
    </location>
</feature>
<dbReference type="Pfam" id="PF01619">
    <property type="entry name" value="Pro_dh"/>
    <property type="match status" value="1"/>
</dbReference>
<dbReference type="InterPro" id="IPR002872">
    <property type="entry name" value="Proline_DH_dom"/>
</dbReference>
<dbReference type="SUPFAM" id="SSF51730">
    <property type="entry name" value="FAD-linked oxidoreductase"/>
    <property type="match status" value="1"/>
</dbReference>
<dbReference type="PANTHER" id="PTHR13914:SF0">
    <property type="entry name" value="PROLINE DEHYDROGENASE 1, MITOCHONDRIAL"/>
    <property type="match status" value="1"/>
</dbReference>
<proteinExistence type="predicted"/>
<dbReference type="EMBL" id="AP026867">
    <property type="protein sequence ID" value="BDS14119.1"/>
    <property type="molecule type" value="Genomic_DNA"/>
</dbReference>
<dbReference type="GO" id="GO:0071949">
    <property type="term" value="F:FAD binding"/>
    <property type="evidence" value="ECO:0007669"/>
    <property type="project" value="TreeGrafter"/>
</dbReference>
<dbReference type="Gene3D" id="3.20.20.220">
    <property type="match status" value="1"/>
</dbReference>
<dbReference type="GO" id="GO:0010133">
    <property type="term" value="P:L-proline catabolic process to L-glutamate"/>
    <property type="evidence" value="ECO:0007669"/>
    <property type="project" value="TreeGrafter"/>
</dbReference>
<dbReference type="RefSeq" id="WP_264789353.1">
    <property type="nucleotide sequence ID" value="NZ_AP026867.1"/>
</dbReference>
<keyword evidence="1" id="KW-0560">Oxidoreductase</keyword>
<accession>A0A915YJE6</accession>
<evidence type="ECO:0000256" key="1">
    <source>
        <dbReference type="ARBA" id="ARBA00023002"/>
    </source>
</evidence>
<dbReference type="AlphaFoldDB" id="A0A915YJE6"/>
<protein>
    <submittedName>
        <fullName evidence="3">Proline dehydrogenase family protein</fullName>
    </submittedName>
</protein>
<dbReference type="GO" id="GO:0004657">
    <property type="term" value="F:proline dehydrogenase activity"/>
    <property type="evidence" value="ECO:0007669"/>
    <property type="project" value="InterPro"/>
</dbReference>
<reference evidence="3" key="1">
    <citation type="submission" date="2022-09" db="EMBL/GenBank/DDBJ databases">
        <title>Aureispira anguillicida sp. nov., isolated from Leptocephalus of Japanese eel Anguilla japonica.</title>
        <authorList>
            <person name="Yuasa K."/>
            <person name="Mekata T."/>
            <person name="Ikunari K."/>
        </authorList>
    </citation>
    <scope>NUCLEOTIDE SEQUENCE</scope>
    <source>
        <strain evidence="3">EL160426</strain>
    </source>
</reference>
<dbReference type="Proteomes" id="UP001060919">
    <property type="component" value="Chromosome"/>
</dbReference>
<dbReference type="KEGG" id="aup:AsAng_0048910"/>
<keyword evidence="4" id="KW-1185">Reference proteome</keyword>
<gene>
    <name evidence="3" type="ORF">AsAng_0048910</name>
</gene>
<dbReference type="InterPro" id="IPR029041">
    <property type="entry name" value="FAD-linked_oxidoreductase-like"/>
</dbReference>
<evidence type="ECO:0000259" key="2">
    <source>
        <dbReference type="Pfam" id="PF01619"/>
    </source>
</evidence>
<evidence type="ECO:0000313" key="3">
    <source>
        <dbReference type="EMBL" id="BDS14119.1"/>
    </source>
</evidence>
<organism evidence="3 4">
    <name type="scientific">Aureispira anguillae</name>
    <dbReference type="NCBI Taxonomy" id="2864201"/>
    <lineage>
        <taxon>Bacteria</taxon>
        <taxon>Pseudomonadati</taxon>
        <taxon>Bacteroidota</taxon>
        <taxon>Saprospiria</taxon>
        <taxon>Saprospirales</taxon>
        <taxon>Saprospiraceae</taxon>
        <taxon>Aureispira</taxon>
    </lineage>
</organism>
<dbReference type="InterPro" id="IPR015659">
    <property type="entry name" value="Proline_oxidase"/>
</dbReference>